<protein>
    <recommendedName>
        <fullName evidence="1">Rubisco LSMT substrate-binding domain-containing protein</fullName>
    </recommendedName>
</protein>
<evidence type="ECO:0000313" key="3">
    <source>
        <dbReference type="Proteomes" id="UP001301350"/>
    </source>
</evidence>
<dbReference type="Proteomes" id="UP001301350">
    <property type="component" value="Unassembled WGS sequence"/>
</dbReference>
<dbReference type="AlphaFoldDB" id="A0AAV9IXJ8"/>
<accession>A0AAV9IXJ8</accession>
<organism evidence="2 3">
    <name type="scientific">Cyanidium caldarium</name>
    <name type="common">Red alga</name>
    <dbReference type="NCBI Taxonomy" id="2771"/>
    <lineage>
        <taxon>Eukaryota</taxon>
        <taxon>Rhodophyta</taxon>
        <taxon>Bangiophyceae</taxon>
        <taxon>Cyanidiales</taxon>
        <taxon>Cyanidiaceae</taxon>
        <taxon>Cyanidium</taxon>
    </lineage>
</organism>
<dbReference type="InterPro" id="IPR015353">
    <property type="entry name" value="Rubisco_LSMT_subst-bd"/>
</dbReference>
<name>A0AAV9IXJ8_CYACA</name>
<gene>
    <name evidence="2" type="ORF">CDCA_CDCA08G2548</name>
</gene>
<dbReference type="SUPFAM" id="SSF82199">
    <property type="entry name" value="SET domain"/>
    <property type="match status" value="1"/>
</dbReference>
<dbReference type="Pfam" id="PF09273">
    <property type="entry name" value="Rubis-subs-bind"/>
    <property type="match status" value="1"/>
</dbReference>
<dbReference type="EMBL" id="JANCYW010000008">
    <property type="protein sequence ID" value="KAK4536523.1"/>
    <property type="molecule type" value="Genomic_DNA"/>
</dbReference>
<dbReference type="Gene3D" id="3.90.1420.10">
    <property type="entry name" value="Rubisco LSMT, substrate-binding domain"/>
    <property type="match status" value="1"/>
</dbReference>
<evidence type="ECO:0000259" key="1">
    <source>
        <dbReference type="Pfam" id="PF09273"/>
    </source>
</evidence>
<dbReference type="InterPro" id="IPR036464">
    <property type="entry name" value="Rubisco_LSMT_subst-bd_sf"/>
</dbReference>
<dbReference type="InterPro" id="IPR046341">
    <property type="entry name" value="SET_dom_sf"/>
</dbReference>
<comment type="caution">
    <text evidence="2">The sequence shown here is derived from an EMBL/GenBank/DDBJ whole genome shotgun (WGS) entry which is preliminary data.</text>
</comment>
<reference evidence="2 3" key="1">
    <citation type="submission" date="2022-07" db="EMBL/GenBank/DDBJ databases">
        <title>Genome-wide signatures of adaptation to extreme environments.</title>
        <authorList>
            <person name="Cho C.H."/>
            <person name="Yoon H.S."/>
        </authorList>
    </citation>
    <scope>NUCLEOTIDE SEQUENCE [LARGE SCALE GENOMIC DNA]</scope>
    <source>
        <strain evidence="2 3">DBV 063 E5</strain>
    </source>
</reference>
<dbReference type="SUPFAM" id="SSF81822">
    <property type="entry name" value="RuBisCo LSMT C-terminal, substrate-binding domain"/>
    <property type="match status" value="1"/>
</dbReference>
<sequence length="517" mass="57833">MMFCERWIGAPEHMGFIGIVGVRGKSATRRGRNAPIRAGLGYQRRQLLLWQNSTAVRTLQAVSLLSLGSADARQHLRLGNERVNGRRSLYVTRDFSAGAELINVDETGWERADVVRERWALRDETWDEPAALALCYLAAQVAEAKSKMSPQLREVLRDDSVRERLPLLWDDAVMEAFRGTEVRRRWQERRQRAQQQWKSMDGALRQRLGLAHSVSFEDYLVALAVATDRMITAADDSAAAPAYLAPGLDEVQCTAPSDASAEVRRRQVGLLRNRQVLTLVALRALRTGEEVRVGWNASDVIECFLQHGRVDDSESGVETATADEASPWAPALTFELSTMDRFFDDKVDILEAVATRGGPAGAPRYTFAISEADVRAYRASQSGPLGDLMQLLRLVCLAGADAFLLESVFRGSVWDHMALPVSDSNERAAYDYIMAACEERLAEMGAAEDAAGDAATPRQRHLAERFRHAERAVFRAIIDCFQEQKALMGTFEYYQERRLRDLDLLRPVDPSEVVDTD</sequence>
<dbReference type="Gene3D" id="3.90.1410.10">
    <property type="entry name" value="set domain protein methyltransferase, domain 1"/>
    <property type="match status" value="1"/>
</dbReference>
<evidence type="ECO:0000313" key="2">
    <source>
        <dbReference type="EMBL" id="KAK4536523.1"/>
    </source>
</evidence>
<feature type="domain" description="Rubisco LSMT substrate-binding" evidence="1">
    <location>
        <begin position="338"/>
        <end position="472"/>
    </location>
</feature>
<proteinExistence type="predicted"/>
<keyword evidence="3" id="KW-1185">Reference proteome</keyword>